<feature type="compositionally biased region" description="Basic and acidic residues" evidence="7">
    <location>
        <begin position="926"/>
        <end position="939"/>
    </location>
</feature>
<keyword evidence="4 9" id="KW-0347">Helicase</keyword>
<keyword evidence="6" id="KW-0479">Metal-binding</keyword>
<evidence type="ECO:0000256" key="5">
    <source>
        <dbReference type="ARBA" id="ARBA00022840"/>
    </source>
</evidence>
<evidence type="ECO:0000256" key="2">
    <source>
        <dbReference type="ARBA" id="ARBA00022750"/>
    </source>
</evidence>
<evidence type="ECO:0000256" key="3">
    <source>
        <dbReference type="ARBA" id="ARBA00022801"/>
    </source>
</evidence>
<dbReference type="GO" id="GO:0003676">
    <property type="term" value="F:nucleic acid binding"/>
    <property type="evidence" value="ECO:0007669"/>
    <property type="project" value="InterPro"/>
</dbReference>
<keyword evidence="2" id="KW-0645">Protease</keyword>
<dbReference type="GO" id="GO:0005524">
    <property type="term" value="F:ATP binding"/>
    <property type="evidence" value="ECO:0007669"/>
    <property type="project" value="UniProtKB-KW"/>
</dbReference>
<dbReference type="CDD" id="cd09272">
    <property type="entry name" value="RNase_HI_RT_Ty1"/>
    <property type="match status" value="1"/>
</dbReference>
<dbReference type="InterPro" id="IPR001878">
    <property type="entry name" value="Znf_CCHC"/>
</dbReference>
<dbReference type="InterPro" id="IPR054722">
    <property type="entry name" value="PolX-like_BBD"/>
</dbReference>
<feature type="compositionally biased region" description="Basic and acidic residues" evidence="7">
    <location>
        <begin position="1256"/>
        <end position="1273"/>
    </location>
</feature>
<dbReference type="Pfam" id="PF20073">
    <property type="entry name" value="DUF6469"/>
    <property type="match status" value="1"/>
</dbReference>
<dbReference type="InterPro" id="IPR057670">
    <property type="entry name" value="SH3_retrovirus"/>
</dbReference>
<keyword evidence="6" id="KW-0863">Zinc-finger</keyword>
<dbReference type="InterPro" id="IPR045529">
    <property type="entry name" value="DUF6469"/>
</dbReference>
<evidence type="ECO:0000256" key="7">
    <source>
        <dbReference type="SAM" id="MobiDB-lite"/>
    </source>
</evidence>
<dbReference type="InterPro" id="IPR047187">
    <property type="entry name" value="SF1_C_Upf1"/>
</dbReference>
<dbReference type="Pfam" id="PF13086">
    <property type="entry name" value="AAA_11"/>
    <property type="match status" value="1"/>
</dbReference>
<dbReference type="InterPro" id="IPR012337">
    <property type="entry name" value="RNaseH-like_sf"/>
</dbReference>
<feature type="region of interest" description="Disordered" evidence="7">
    <location>
        <begin position="991"/>
        <end position="1022"/>
    </location>
</feature>
<dbReference type="SUPFAM" id="SSF53098">
    <property type="entry name" value="Ribonuclease H-like"/>
    <property type="match status" value="1"/>
</dbReference>
<reference evidence="9" key="1">
    <citation type="journal article" date="2019" name="Sci. Rep.">
        <title>Draft genome of Tanacetum cinerariifolium, the natural source of mosquito coil.</title>
        <authorList>
            <person name="Yamashiro T."/>
            <person name="Shiraishi A."/>
            <person name="Satake H."/>
            <person name="Nakayama K."/>
        </authorList>
    </citation>
    <scope>NUCLEOTIDE SEQUENCE</scope>
</reference>
<gene>
    <name evidence="9" type="ORF">Tci_010207</name>
</gene>
<dbReference type="PROSITE" id="PS50158">
    <property type="entry name" value="ZF_CCHC"/>
    <property type="match status" value="1"/>
</dbReference>
<dbReference type="GO" id="GO:0004386">
    <property type="term" value="F:helicase activity"/>
    <property type="evidence" value="ECO:0007669"/>
    <property type="project" value="UniProtKB-KW"/>
</dbReference>
<dbReference type="SUPFAM" id="SSF52540">
    <property type="entry name" value="P-loop containing nucleoside triphosphate hydrolases"/>
    <property type="match status" value="1"/>
</dbReference>
<dbReference type="Pfam" id="PF13087">
    <property type="entry name" value="AAA_12"/>
    <property type="match status" value="1"/>
</dbReference>
<dbReference type="FunFam" id="3.40.50.300:FF:000326">
    <property type="entry name" value="P-loop containing nucleoside triphosphate hydrolase"/>
    <property type="match status" value="1"/>
</dbReference>
<feature type="region of interest" description="Disordered" evidence="7">
    <location>
        <begin position="926"/>
        <end position="979"/>
    </location>
</feature>
<dbReference type="InterPro" id="IPR043502">
    <property type="entry name" value="DNA/RNA_pol_sf"/>
</dbReference>
<dbReference type="InterPro" id="IPR013103">
    <property type="entry name" value="RVT_2"/>
</dbReference>
<dbReference type="InterPro" id="IPR036397">
    <property type="entry name" value="RNaseH_sf"/>
</dbReference>
<dbReference type="Pfam" id="PF07727">
    <property type="entry name" value="RVT_2"/>
    <property type="match status" value="1"/>
</dbReference>
<keyword evidence="5 9" id="KW-0067">ATP-binding</keyword>
<feature type="region of interest" description="Disordered" evidence="7">
    <location>
        <begin position="256"/>
        <end position="276"/>
    </location>
</feature>
<keyword evidence="2" id="KW-0064">Aspartyl protease</keyword>
<evidence type="ECO:0000256" key="6">
    <source>
        <dbReference type="PROSITE-ProRule" id="PRU00047"/>
    </source>
</evidence>
<evidence type="ECO:0000259" key="8">
    <source>
        <dbReference type="PROSITE" id="PS50158"/>
    </source>
</evidence>
<dbReference type="Pfam" id="PF25597">
    <property type="entry name" value="SH3_retrovirus"/>
    <property type="match status" value="1"/>
</dbReference>
<dbReference type="SUPFAM" id="SSF57756">
    <property type="entry name" value="Retrovirus zinc finger-like domains"/>
    <property type="match status" value="1"/>
</dbReference>
<dbReference type="Pfam" id="PF24626">
    <property type="entry name" value="SH3_Tf2-1"/>
    <property type="match status" value="1"/>
</dbReference>
<comment type="caution">
    <text evidence="9">The sequence shown here is derived from an EMBL/GenBank/DDBJ whole genome shotgun (WGS) entry which is preliminary data.</text>
</comment>
<dbReference type="InterPro" id="IPR056924">
    <property type="entry name" value="SH3_Tf2-1"/>
</dbReference>
<dbReference type="PANTHER" id="PTHR21529:SF4">
    <property type="entry name" value="TPR AND ANKYRIN REPEAT-CONTAINING PROTEIN 1"/>
    <property type="match status" value="1"/>
</dbReference>
<evidence type="ECO:0000256" key="1">
    <source>
        <dbReference type="ARBA" id="ARBA00022741"/>
    </source>
</evidence>
<dbReference type="Gene3D" id="3.40.50.300">
    <property type="entry name" value="P-loop containing nucleotide triphosphate hydrolases"/>
    <property type="match status" value="2"/>
</dbReference>
<dbReference type="CDD" id="cd18808">
    <property type="entry name" value="SF1_C_Upf1"/>
    <property type="match status" value="1"/>
</dbReference>
<feature type="region of interest" description="Disordered" evidence="7">
    <location>
        <begin position="1254"/>
        <end position="1273"/>
    </location>
</feature>
<proteinExistence type="predicted"/>
<dbReference type="GO" id="GO:0008270">
    <property type="term" value="F:zinc ion binding"/>
    <property type="evidence" value="ECO:0007669"/>
    <property type="project" value="UniProtKB-KW"/>
</dbReference>
<dbReference type="Pfam" id="PF22936">
    <property type="entry name" value="Pol_BBD"/>
    <property type="match status" value="1"/>
</dbReference>
<evidence type="ECO:0000256" key="4">
    <source>
        <dbReference type="ARBA" id="ARBA00022806"/>
    </source>
</evidence>
<accession>A0A6L2JNL1</accession>
<organism evidence="9">
    <name type="scientific">Tanacetum cinerariifolium</name>
    <name type="common">Dalmatian daisy</name>
    <name type="synonym">Chrysanthemum cinerariifolium</name>
    <dbReference type="NCBI Taxonomy" id="118510"/>
    <lineage>
        <taxon>Eukaryota</taxon>
        <taxon>Viridiplantae</taxon>
        <taxon>Streptophyta</taxon>
        <taxon>Embryophyta</taxon>
        <taxon>Tracheophyta</taxon>
        <taxon>Spermatophyta</taxon>
        <taxon>Magnoliopsida</taxon>
        <taxon>eudicotyledons</taxon>
        <taxon>Gunneridae</taxon>
        <taxon>Pentapetalae</taxon>
        <taxon>asterids</taxon>
        <taxon>campanulids</taxon>
        <taxon>Asterales</taxon>
        <taxon>Asteraceae</taxon>
        <taxon>Asteroideae</taxon>
        <taxon>Anthemideae</taxon>
        <taxon>Anthemidinae</taxon>
        <taxon>Tanacetum</taxon>
    </lineage>
</organism>
<dbReference type="SUPFAM" id="SSF56672">
    <property type="entry name" value="DNA/RNA polymerases"/>
    <property type="match status" value="1"/>
</dbReference>
<name>A0A6L2JNL1_TANCI</name>
<feature type="domain" description="CCHC-type" evidence="8">
    <location>
        <begin position="980"/>
        <end position="992"/>
    </location>
</feature>
<keyword evidence="3 9" id="KW-0378">Hydrolase</keyword>
<evidence type="ECO:0000313" key="9">
    <source>
        <dbReference type="EMBL" id="GEU38229.1"/>
    </source>
</evidence>
<dbReference type="InterPro" id="IPR027417">
    <property type="entry name" value="P-loop_NTPase"/>
</dbReference>
<protein>
    <submittedName>
        <fullName evidence="9">UvrD-like helicase, ATP-binding domain, P-loop containing nucleoside triphosphate hydrolase</fullName>
    </submittedName>
</protein>
<dbReference type="InterPro" id="IPR041679">
    <property type="entry name" value="DNA2/NAM7-like_C"/>
</dbReference>
<dbReference type="InterPro" id="IPR041677">
    <property type="entry name" value="DNA2/NAM7_AAA_11"/>
</dbReference>
<keyword evidence="6" id="KW-0862">Zinc</keyword>
<dbReference type="GO" id="GO:0004190">
    <property type="term" value="F:aspartic-type endopeptidase activity"/>
    <property type="evidence" value="ECO:0007669"/>
    <property type="project" value="UniProtKB-KW"/>
</dbReference>
<dbReference type="PANTHER" id="PTHR21529">
    <property type="entry name" value="MAMMARY TURMOR VIRUS RECEPTOR HOMOLOG 1, 2 MTVR1, 2"/>
    <property type="match status" value="1"/>
</dbReference>
<sequence length="2073" mass="237532">MLQACVMDFEKGWDKHLPLIEFSHNNSYHTSIITAPFEALYGRKCRLPVCWAEVGDAQLIGPEIVRETIEKIIQIKHRLQASRERQKSYAVKRRKPLEFQVEDKVMLKVSPWKGVIHFGKREKLNPRYIGPFKILAKVGTIAYHQELPDELSRIHSTFHVSNLKRCLSDEPLAIPLDEIHVDEKLNFIEEPVEILDREVKRLKQSRILIVKVHWNSRRGPEYTWESEDQMQKKYHHLFGPVLGCDTVPHPTNSKYPPVLTQQQAAPDKKRTVVRRGHSPDVRNSKYYTVLGVENTPLTFKSEEHYFGSFAYPLLEETRRELASSMELIYGALFAYLLSINESKSGENMLYDVTVAVKHNEDDSTSMKVKASKTVEFQDGMFVIFVMNLTTQKRIWISLHMHRNLNIINEILYSDPKECEICPFGCDSMCCHTSSVGLIWGPPGTGKTMTVSVLLFILLQMKQRTLTCALTNVAIVESASRLLSEILRVSTDTEEIYLEHRIKRLVECLGPVTGWKHCIRSMIDLLENCVFEYYNFIENEFLKEKQLRNENEEELEDLFNSKPLQDDFVKSCLSLLTTLQISLEGIAFPCYSNKYAIKQFCFERDLVIFCTNSTSYKLHAVNMEPLKIVVIDEATQLKEAEPTVPLQLPGMKHAILVGDERQLPVMVCIECGFGRSLFDRLSCLGHSKHLLNVQYRMHPSISFFPNLKFYQNQIRDAQNVLSRSYENRYLLGPMFGSYSFINVVVGRDEKDDYGRRRRNMIEMAIVIKLDSNKKLTVGVVSPYVAQVVSIQQKIAHKYEKLDGFSVHVKSIDGFQGGEEDIIILSTVRSNSHGSVGFISSPQRTNVSLTTTRHCLWILRNERTLTKGESIWKEIVSDARNHHCLVDVDADECLKMLVILVSSTVIWDSLESKYMAEDSSKKFLESVRVQDSDKGKGKEVGRPSVNMTEEGKNEHNKQNKGKKRSNKNNNGSSSNKKPKLECWKCGKTGHFKRDFRSGKKNNANAGGSRKGSKDQSQDQDSGATNHVCKDCCWFKTFKPVEDGSVLYMGDEHFAPIHGKGSVALEFSSGKNVTLFNVLYVPKLYSVYMSSSFTVVNTSLWHVRLGHVHYKRMLEMSKDELILAIDENPKKCTTSLYTPQQNGVAKRKNRALKLSYSGLSEGFWGEAMLTACYLLNRGCRAVVRLPDPKRKTLVEKDIDCIFVEYVEYSKAYRFYVIKPNDSISIISIIESRDAICDENHFSSIPRSKKIIPNMQESQMDDHTDDAPNEIPEPRKDPITYNEVMKSRDAAFWKEADDDEIGSIMKNNTWVLSNLPSGCKPLGCKWIFKRKMKVDRTIDKFKARLVIQGVRLKEEIDYFNTYAPVAHVKTTFLNGDLDEEVYMKQPEGFVMPRNEHKVCKLVKSFYGLKQAPKQWHQKFDEVVLSSGFHLNQSDKFSKKDLGEADFILGIKIKHENKEIVITQSHYIEKILEKFNRKIVLRCSWINHVEDSSSTSGWVFLLEGGTISWASKKQTCITGSTMESQFVALVVAGKEALWLRNLIHEIPIWPKPIAPISIRCDSAPTMARAYSQIYNGKSRHLGVRHSMFKVEGFYVICTIDIIKEVKYVQVLKVWDILAFDEILKLTKRLENIYFAYTDAFISRCAEKCLEGENESEGGVNPGDARNFVENSKVSESLLLMKFYSPSHGVVRHLLSGIYEGESIKFKGAEVANDHLYDKMSVLRQLFVTVSLKLCYDVKQNVSHLTSVSSIGNSSAEINLDDMDVIKSEFSDIPDTFTNIPVKKYPLVITFQKFLMMLDGTLGNSFFEGFHEAREGSLGNHISSRSIALPTFIRLREVTIDRFCSLYWPRFKSSLTKKLDPSRVFSKIISHINGGLQGGDGKLSYEEYCLLAKPRSSTLTTKKRGIVYNPFKTYKKRKTERREFDLGDLVNDINHRLKNRDYNGDKMDLVYMDETIARGIDFRFQDIRSLFYKEFLSTKTSAQSVIDIIYHYFIHSIDKLEPEISLISREALVLLECDSDENAIVTIFGDMGTSGKIVRFGADQDVLLYNFFGTSSLKEEWRVIYEYMKKYDSLDEKLP</sequence>
<dbReference type="EMBL" id="BKCJ010001027">
    <property type="protein sequence ID" value="GEU38229.1"/>
    <property type="molecule type" value="Genomic_DNA"/>
</dbReference>
<dbReference type="GO" id="GO:0005694">
    <property type="term" value="C:chromosome"/>
    <property type="evidence" value="ECO:0007669"/>
    <property type="project" value="UniProtKB-ARBA"/>
</dbReference>
<dbReference type="InterPro" id="IPR039904">
    <property type="entry name" value="TRANK1"/>
</dbReference>
<dbReference type="InterPro" id="IPR036875">
    <property type="entry name" value="Znf_CCHC_sf"/>
</dbReference>
<keyword evidence="1" id="KW-0547">Nucleotide-binding</keyword>
<dbReference type="Gene3D" id="3.30.420.10">
    <property type="entry name" value="Ribonuclease H-like superfamily/Ribonuclease H"/>
    <property type="match status" value="2"/>
</dbReference>